<proteinExistence type="predicted"/>
<sequence>MKTKLFLVLLFINTVCFSQTKVEGGIQFNDIDTFEGNELMLNGAGNRDKYYAIGLYLDFEVDGAQDGIMVAEKDATMALTVKITSGSLSTEDLKELFRNGLERATDGNSYLFEDQIRDFLNLIPKEINRYDIFRIVYLKGKGLAITKNKKSLGSVGDLEFKKAFFKIWLGSNPINAELKEDLLAAMPVNPVLGKWKAVDKETGVATSTVQLYMIKKKVFGAIEEMLRQSEKDNICYDCTGDDKNQKVEGLVILKNLQAKGDGKFVDGKYTNIKDGSVSDCQIWIEEDNPNILNVKYKGSGGTHQWLRIKEEKTDYKTVKF</sequence>
<keyword evidence="4" id="KW-1185">Reference proteome</keyword>
<dbReference type="SUPFAM" id="SSF54626">
    <property type="entry name" value="Chalcone isomerase"/>
    <property type="match status" value="1"/>
</dbReference>
<reference evidence="4" key="1">
    <citation type="journal article" date="2019" name="Int. J. Syst. Evol. Microbiol.">
        <title>The Global Catalogue of Microorganisms (GCM) 10K type strain sequencing project: providing services to taxonomists for standard genome sequencing and annotation.</title>
        <authorList>
            <consortium name="The Broad Institute Genomics Platform"/>
            <consortium name="The Broad Institute Genome Sequencing Center for Infectious Disease"/>
            <person name="Wu L."/>
            <person name="Ma J."/>
        </authorList>
    </citation>
    <scope>NUCLEOTIDE SEQUENCE [LARGE SCALE GENOMIC DNA]</scope>
    <source>
        <strain evidence="4">JCM 17106</strain>
    </source>
</reference>
<dbReference type="Gene3D" id="3.50.70.10">
    <property type="match status" value="1"/>
</dbReference>
<accession>A0ABP6UQI0</accession>
<dbReference type="InterPro" id="IPR016088">
    <property type="entry name" value="Chalcone_isomerase_3-sand"/>
</dbReference>
<gene>
    <name evidence="3" type="ORF">GCM10022393_28610</name>
</gene>
<dbReference type="Pfam" id="PF09917">
    <property type="entry name" value="DUF2147"/>
    <property type="match status" value="1"/>
</dbReference>
<evidence type="ECO:0008006" key="5">
    <source>
        <dbReference type="Google" id="ProtNLM"/>
    </source>
</evidence>
<dbReference type="Proteomes" id="UP001500459">
    <property type="component" value="Unassembled WGS sequence"/>
</dbReference>
<dbReference type="EMBL" id="BAABCW010000012">
    <property type="protein sequence ID" value="GAA3513072.1"/>
    <property type="molecule type" value="Genomic_DNA"/>
</dbReference>
<protein>
    <recommendedName>
        <fullName evidence="5">DUF2147 domain-containing protein</fullName>
    </recommendedName>
</protein>
<dbReference type="PANTHER" id="PTHR36919">
    <property type="entry name" value="BLR1215 PROTEIN"/>
    <property type="match status" value="1"/>
</dbReference>
<dbReference type="InterPro" id="IPR036298">
    <property type="entry name" value="Chalcone_isomerase_sf"/>
</dbReference>
<dbReference type="PANTHER" id="PTHR36919:SF3">
    <property type="entry name" value="BLL5882 PROTEIN"/>
    <property type="match status" value="1"/>
</dbReference>
<feature type="domain" description="DUF2147" evidence="1">
    <location>
        <begin position="193"/>
        <end position="295"/>
    </location>
</feature>
<dbReference type="InterPro" id="IPR016087">
    <property type="entry name" value="Chalcone_isomerase"/>
</dbReference>
<dbReference type="RefSeq" id="WP_344928564.1">
    <property type="nucleotide sequence ID" value="NZ_BAABCW010000012.1"/>
</dbReference>
<evidence type="ECO:0000313" key="3">
    <source>
        <dbReference type="EMBL" id="GAA3513072.1"/>
    </source>
</evidence>
<evidence type="ECO:0000259" key="2">
    <source>
        <dbReference type="Pfam" id="PF16036"/>
    </source>
</evidence>
<feature type="domain" description="Chalcone isomerase" evidence="2">
    <location>
        <begin position="24"/>
        <end position="183"/>
    </location>
</feature>
<evidence type="ECO:0000259" key="1">
    <source>
        <dbReference type="Pfam" id="PF09917"/>
    </source>
</evidence>
<organism evidence="3 4">
    <name type="scientific">Aquimarina addita</name>
    <dbReference type="NCBI Taxonomy" id="870485"/>
    <lineage>
        <taxon>Bacteria</taxon>
        <taxon>Pseudomonadati</taxon>
        <taxon>Bacteroidota</taxon>
        <taxon>Flavobacteriia</taxon>
        <taxon>Flavobacteriales</taxon>
        <taxon>Flavobacteriaceae</taxon>
        <taxon>Aquimarina</taxon>
    </lineage>
</organism>
<comment type="caution">
    <text evidence="3">The sequence shown here is derived from an EMBL/GenBank/DDBJ whole genome shotgun (WGS) entry which is preliminary data.</text>
</comment>
<name>A0ABP6UQI0_9FLAO</name>
<dbReference type="Gene3D" id="2.40.128.520">
    <property type="match status" value="1"/>
</dbReference>
<evidence type="ECO:0000313" key="4">
    <source>
        <dbReference type="Proteomes" id="UP001500459"/>
    </source>
</evidence>
<dbReference type="InterPro" id="IPR019223">
    <property type="entry name" value="DUF2147"/>
</dbReference>
<dbReference type="Pfam" id="PF16036">
    <property type="entry name" value="Chalcone_3"/>
    <property type="match status" value="1"/>
</dbReference>